<dbReference type="SUPFAM" id="SSF55729">
    <property type="entry name" value="Acyl-CoA N-acyltransferases (Nat)"/>
    <property type="match status" value="1"/>
</dbReference>
<dbReference type="EC" id="2.3.1.-" evidence="2"/>
<evidence type="ECO:0000259" key="1">
    <source>
        <dbReference type="PROSITE" id="PS51186"/>
    </source>
</evidence>
<reference evidence="2" key="1">
    <citation type="submission" date="2020-04" db="EMBL/GenBank/DDBJ databases">
        <authorList>
            <person name="Zhang T."/>
        </authorList>
    </citation>
    <scope>NUCLEOTIDE SEQUENCE</scope>
    <source>
        <strain evidence="2">HKST-UBA14</strain>
    </source>
</reference>
<dbReference type="AlphaFoldDB" id="A0A955RJG2"/>
<evidence type="ECO:0000313" key="2">
    <source>
        <dbReference type="EMBL" id="MCA9383355.1"/>
    </source>
</evidence>
<dbReference type="Proteomes" id="UP000783287">
    <property type="component" value="Unassembled WGS sequence"/>
</dbReference>
<proteinExistence type="predicted"/>
<dbReference type="PROSITE" id="PS51186">
    <property type="entry name" value="GNAT"/>
    <property type="match status" value="1"/>
</dbReference>
<name>A0A955RJG2_9BACT</name>
<protein>
    <submittedName>
        <fullName evidence="2">GNAT family N-acetyltransferase</fullName>
        <ecNumber evidence="2">2.3.1.-</ecNumber>
    </submittedName>
</protein>
<dbReference type="CDD" id="cd04301">
    <property type="entry name" value="NAT_SF"/>
    <property type="match status" value="1"/>
</dbReference>
<dbReference type="Gene3D" id="3.40.630.30">
    <property type="match status" value="1"/>
</dbReference>
<accession>A0A955RJG2</accession>
<dbReference type="InterPro" id="IPR016181">
    <property type="entry name" value="Acyl_CoA_acyltransferase"/>
</dbReference>
<keyword evidence="2" id="KW-0012">Acyltransferase</keyword>
<dbReference type="GO" id="GO:0016747">
    <property type="term" value="F:acyltransferase activity, transferring groups other than amino-acyl groups"/>
    <property type="evidence" value="ECO:0007669"/>
    <property type="project" value="InterPro"/>
</dbReference>
<sequence length="161" mass="18740">MYAIKVLDDKQTAERIGEFLTSPNAFDQTWAPQEKAMVLKAPLDSIEKEHHMYWYIEDQGMIIGAIGVRENKYGSGGYELDADFGAIHKDYRRQGLFTLLLNTLEQYVKEQNGRYIHILSCDIDSYLPARTFYEKNGYKKVAELPNYYVEGEGRVDYYKEL</sequence>
<reference evidence="2" key="2">
    <citation type="journal article" date="2021" name="Microbiome">
        <title>Successional dynamics and alternative stable states in a saline activated sludge microbial community over 9 years.</title>
        <authorList>
            <person name="Wang Y."/>
            <person name="Ye J."/>
            <person name="Ju F."/>
            <person name="Liu L."/>
            <person name="Boyd J.A."/>
            <person name="Deng Y."/>
            <person name="Parks D.H."/>
            <person name="Jiang X."/>
            <person name="Yin X."/>
            <person name="Woodcroft B.J."/>
            <person name="Tyson G.W."/>
            <person name="Hugenholtz P."/>
            <person name="Polz M.F."/>
            <person name="Zhang T."/>
        </authorList>
    </citation>
    <scope>NUCLEOTIDE SEQUENCE</scope>
    <source>
        <strain evidence="2">HKST-UBA14</strain>
    </source>
</reference>
<keyword evidence="2" id="KW-0808">Transferase</keyword>
<organism evidence="2 3">
    <name type="scientific">Candidatus Dojkabacteria bacterium</name>
    <dbReference type="NCBI Taxonomy" id="2099670"/>
    <lineage>
        <taxon>Bacteria</taxon>
        <taxon>Candidatus Dojkabacteria</taxon>
    </lineage>
</organism>
<dbReference type="EMBL" id="JAGQLK010000059">
    <property type="protein sequence ID" value="MCA9383355.1"/>
    <property type="molecule type" value="Genomic_DNA"/>
</dbReference>
<dbReference type="Pfam" id="PF00583">
    <property type="entry name" value="Acetyltransf_1"/>
    <property type="match status" value="1"/>
</dbReference>
<dbReference type="InterPro" id="IPR000182">
    <property type="entry name" value="GNAT_dom"/>
</dbReference>
<evidence type="ECO:0000313" key="3">
    <source>
        <dbReference type="Proteomes" id="UP000783287"/>
    </source>
</evidence>
<comment type="caution">
    <text evidence="2">The sequence shown here is derived from an EMBL/GenBank/DDBJ whole genome shotgun (WGS) entry which is preliminary data.</text>
</comment>
<gene>
    <name evidence="2" type="ORF">KC909_03245</name>
</gene>
<feature type="domain" description="N-acetyltransferase" evidence="1">
    <location>
        <begin position="2"/>
        <end position="161"/>
    </location>
</feature>